<gene>
    <name evidence="3" type="ORF">Tci_032521</name>
</gene>
<evidence type="ECO:0000313" key="3">
    <source>
        <dbReference type="EMBL" id="GEU60543.1"/>
    </source>
</evidence>
<accession>A0A6L2LFI8</accession>
<feature type="compositionally biased region" description="Pro residues" evidence="1">
    <location>
        <begin position="662"/>
        <end position="674"/>
    </location>
</feature>
<name>A0A6L2LFI8_TANCI</name>
<comment type="caution">
    <text evidence="3">The sequence shown here is derived from an EMBL/GenBank/DDBJ whole genome shotgun (WGS) entry which is preliminary data.</text>
</comment>
<sequence length="942" mass="107282">MGFNVYQIDVKSAFLYGTIKEEVYVCQPLGFKDPDYLDKVYKVVKAIYKLHQAPRAWYETLANYLLENGFQRGKIDQTLFIKKQKGLQVKRKQDGIFISQDKYIAKILRKFGLIDGKSASTPIDTEKPLLKDPDSEDVDVHTYRSMTSSLMYLTLSRPDIMFAVCAEIKTQLQIIPNDEDDVYTEATPLALKVPVVDYQIYYKNNKPFYKIIRADETHKLFLSFITILKNFDIEDLEMLLKLVQERFQSLEPKEFSDDFLLNTFKIMFEKPNVKASIWRDQRGIYGLAKVKSWKLFESCGVHIITFTTTQMILLVERKYPLTRFTLEQMLNNVRLEVEEESEMSLELLRVVSIKCLEADVKFFVDEACMPVRCTRVGLKYFLPGLRIMVDCIMILRTVHVINQGFIHGAIWVIQPFHALHGYPLCLKFDTKLLVFEGREIERVERLAAEKGADKGFSVFEMWLSKRKCLGTLRMLMTLFCNTLRRTRSTLPSHDKYVAEILRKFGLTDEKLASTPIDTEKPLLKDFDGKDVDVHTYRSMIGSLMYLTSSRPDIMFAVCACCKKQIVVATSSTEAEYVAAPCKEYSSTKFYMYPRFLQLMIRAQVGDLSSHTTKYSSSALIQKVFANMRRAGKGFSRVNTPLFEGAASVDVDDVFAAVDEPSIPSPTPATQPPRPSQDLPSTSQVQPTLPPSIIAQPPLPQQQQSSHDAEISMDLLHTLLETCTTLTRRGRIIAKDVADVAKEVVVDAEIKESADDDEVGLAELQEVVEVVTTAKLMTKVVTVASATITAADTRILAATITFVAPTLTTAPSTARRRKGVVIRDPKETATPSIIVHSEAKSKDKGKGILVEEPKPFKKQAQIKQDKAYARELEMEYFKGMKYDDIRLIFEKYFNSNVAFLENTKEQMEKEDSRELKRANESQAKKATKKQKLDEEVAELKRHL</sequence>
<evidence type="ECO:0000256" key="1">
    <source>
        <dbReference type="SAM" id="MobiDB-lite"/>
    </source>
</evidence>
<reference evidence="3" key="1">
    <citation type="journal article" date="2019" name="Sci. Rep.">
        <title>Draft genome of Tanacetum cinerariifolium, the natural source of mosquito coil.</title>
        <authorList>
            <person name="Yamashiro T."/>
            <person name="Shiraishi A."/>
            <person name="Satake H."/>
            <person name="Nakayama K."/>
        </authorList>
    </citation>
    <scope>NUCLEOTIDE SEQUENCE</scope>
</reference>
<organism evidence="3">
    <name type="scientific">Tanacetum cinerariifolium</name>
    <name type="common">Dalmatian daisy</name>
    <name type="synonym">Chrysanthemum cinerariifolium</name>
    <dbReference type="NCBI Taxonomy" id="118510"/>
    <lineage>
        <taxon>Eukaryota</taxon>
        <taxon>Viridiplantae</taxon>
        <taxon>Streptophyta</taxon>
        <taxon>Embryophyta</taxon>
        <taxon>Tracheophyta</taxon>
        <taxon>Spermatophyta</taxon>
        <taxon>Magnoliopsida</taxon>
        <taxon>eudicotyledons</taxon>
        <taxon>Gunneridae</taxon>
        <taxon>Pentapetalae</taxon>
        <taxon>asterids</taxon>
        <taxon>campanulids</taxon>
        <taxon>Asterales</taxon>
        <taxon>Asteraceae</taxon>
        <taxon>Asteroideae</taxon>
        <taxon>Anthemideae</taxon>
        <taxon>Anthemidinae</taxon>
        <taxon>Tanacetum</taxon>
    </lineage>
</organism>
<dbReference type="InterPro" id="IPR013103">
    <property type="entry name" value="RVT_2"/>
</dbReference>
<evidence type="ECO:0000259" key="2">
    <source>
        <dbReference type="Pfam" id="PF07727"/>
    </source>
</evidence>
<feature type="compositionally biased region" description="Polar residues" evidence="1">
    <location>
        <begin position="677"/>
        <end position="686"/>
    </location>
</feature>
<feature type="domain" description="Reverse transcriptase Ty1/copia-type" evidence="2">
    <location>
        <begin position="3"/>
        <end position="83"/>
    </location>
</feature>
<dbReference type="EMBL" id="BKCJ010004352">
    <property type="protein sequence ID" value="GEU60543.1"/>
    <property type="molecule type" value="Genomic_DNA"/>
</dbReference>
<dbReference type="AlphaFoldDB" id="A0A6L2LFI8"/>
<feature type="compositionally biased region" description="Basic and acidic residues" evidence="1">
    <location>
        <begin position="908"/>
        <end position="922"/>
    </location>
</feature>
<feature type="region of interest" description="Disordered" evidence="1">
    <location>
        <begin position="908"/>
        <end position="942"/>
    </location>
</feature>
<dbReference type="PANTHER" id="PTHR11439">
    <property type="entry name" value="GAG-POL-RELATED RETROTRANSPOSON"/>
    <property type="match status" value="1"/>
</dbReference>
<feature type="compositionally biased region" description="Basic and acidic residues" evidence="1">
    <location>
        <begin position="929"/>
        <end position="942"/>
    </location>
</feature>
<dbReference type="Pfam" id="PF07727">
    <property type="entry name" value="RVT_2"/>
    <property type="match status" value="1"/>
</dbReference>
<feature type="compositionally biased region" description="Low complexity" evidence="1">
    <location>
        <begin position="690"/>
        <end position="705"/>
    </location>
</feature>
<dbReference type="PANTHER" id="PTHR11439:SF509">
    <property type="entry name" value="RNA-DIRECTED DNA POLYMERASE"/>
    <property type="match status" value="1"/>
</dbReference>
<feature type="region of interest" description="Disordered" evidence="1">
    <location>
        <begin position="658"/>
        <end position="707"/>
    </location>
</feature>
<protein>
    <recommendedName>
        <fullName evidence="2">Reverse transcriptase Ty1/copia-type domain-containing protein</fullName>
    </recommendedName>
</protein>
<proteinExistence type="predicted"/>